<feature type="compositionally biased region" description="Basic and acidic residues" evidence="5">
    <location>
        <begin position="16"/>
        <end position="28"/>
    </location>
</feature>
<dbReference type="SUPFAM" id="SSF81606">
    <property type="entry name" value="PP2C-like"/>
    <property type="match status" value="1"/>
</dbReference>
<dbReference type="PANTHER" id="PTHR47992">
    <property type="entry name" value="PROTEIN PHOSPHATASE"/>
    <property type="match status" value="1"/>
</dbReference>
<evidence type="ECO:0000256" key="4">
    <source>
        <dbReference type="RuleBase" id="RU003465"/>
    </source>
</evidence>
<dbReference type="InterPro" id="IPR000222">
    <property type="entry name" value="PP2C_BS"/>
</dbReference>
<dbReference type="InterPro" id="IPR036457">
    <property type="entry name" value="PPM-type-like_dom_sf"/>
</dbReference>
<dbReference type="GO" id="GO:0004722">
    <property type="term" value="F:protein serine/threonine phosphatase activity"/>
    <property type="evidence" value="ECO:0007669"/>
    <property type="project" value="InterPro"/>
</dbReference>
<name>A0A8J5XYY7_DIALT</name>
<dbReference type="Pfam" id="PF00481">
    <property type="entry name" value="PP2C"/>
    <property type="match status" value="1"/>
</dbReference>
<dbReference type="PROSITE" id="PS51746">
    <property type="entry name" value="PPM_2"/>
    <property type="match status" value="1"/>
</dbReference>
<dbReference type="InterPro" id="IPR015655">
    <property type="entry name" value="PP2C"/>
</dbReference>
<feature type="region of interest" description="Disordered" evidence="5">
    <location>
        <begin position="1"/>
        <end position="84"/>
    </location>
</feature>
<protein>
    <recommendedName>
        <fullName evidence="6">PPM-type phosphatase domain-containing protein</fullName>
    </recommendedName>
</protein>
<dbReference type="EMBL" id="JAGTXO010000001">
    <property type="protein sequence ID" value="KAG8470520.1"/>
    <property type="molecule type" value="Genomic_DNA"/>
</dbReference>
<evidence type="ECO:0000256" key="5">
    <source>
        <dbReference type="SAM" id="MobiDB-lite"/>
    </source>
</evidence>
<evidence type="ECO:0000256" key="2">
    <source>
        <dbReference type="ARBA" id="ARBA00022801"/>
    </source>
</evidence>
<evidence type="ECO:0000256" key="3">
    <source>
        <dbReference type="ARBA" id="ARBA00022912"/>
    </source>
</evidence>
<dbReference type="CDD" id="cd00143">
    <property type="entry name" value="PP2Cc"/>
    <property type="match status" value="1"/>
</dbReference>
<feature type="domain" description="PPM-type phosphatase" evidence="6">
    <location>
        <begin position="104"/>
        <end position="375"/>
    </location>
</feature>
<feature type="compositionally biased region" description="Basic and acidic residues" evidence="5">
    <location>
        <begin position="53"/>
        <end position="74"/>
    </location>
</feature>
<evidence type="ECO:0000256" key="1">
    <source>
        <dbReference type="ARBA" id="ARBA00022723"/>
    </source>
</evidence>
<keyword evidence="1" id="KW-0479">Metal-binding</keyword>
<dbReference type="PROSITE" id="PS01032">
    <property type="entry name" value="PPM_1"/>
    <property type="match status" value="1"/>
</dbReference>
<dbReference type="InterPro" id="IPR001932">
    <property type="entry name" value="PPM-type_phosphatase-like_dom"/>
</dbReference>
<dbReference type="Gene3D" id="3.60.40.10">
    <property type="entry name" value="PPM-type phosphatase domain"/>
    <property type="match status" value="1"/>
</dbReference>
<keyword evidence="2 4" id="KW-0378">Hydrolase</keyword>
<accession>A0A8J5XYY7</accession>
<keyword evidence="3 4" id="KW-0904">Protein phosphatase</keyword>
<dbReference type="Proteomes" id="UP000751190">
    <property type="component" value="Unassembled WGS sequence"/>
</dbReference>
<sequence length="386" mass="41220">MGGACTKAGSEPAPDVTRKPSVDAMKDDVENDDDSEAGDVVGDVPASPQKGKNFRDRRLTMSQVRDPKASDRNKRLSVYGGGSDQDVGPVVEDVQITTIAAKSIPGLEPVPGGAVAKINQDRAVALHPFAGDGKMALLGVYDGHGKQGEQVSAFVKQHLPGLIEKHPLLLTKPATALKEAYVQCDELLASSQIEASVSGTTAVSVFVKDQTYWVANAGDSRAVIGRYKGGKKALVALDVSFDQKPDTPAEMKRIIAAGGHVTPAGANGSPARVWHNFRGLAMARSIGDHNASSVGVIAEPDVHQYSFDKDDAVLIIGSDGVWELLESQQVIDIAMQNLSQPTEDIVDRIIEQAAHMWKVEEGDYRDDISCIVLRLPWLEPSITPMA</sequence>
<evidence type="ECO:0000313" key="7">
    <source>
        <dbReference type="EMBL" id="KAG8470520.1"/>
    </source>
</evidence>
<reference evidence="7" key="1">
    <citation type="submission" date="2021-05" db="EMBL/GenBank/DDBJ databases">
        <title>The genome of the haptophyte Pavlova lutheri (Diacronema luteri, Pavlovales) - a model for lipid biosynthesis in eukaryotic algae.</title>
        <authorList>
            <person name="Hulatt C.J."/>
            <person name="Posewitz M.C."/>
        </authorList>
    </citation>
    <scope>NUCLEOTIDE SEQUENCE</scope>
    <source>
        <strain evidence="7">NIVA-4/92</strain>
    </source>
</reference>
<proteinExistence type="inferred from homology"/>
<comment type="caution">
    <text evidence="7">The sequence shown here is derived from an EMBL/GenBank/DDBJ whole genome shotgun (WGS) entry which is preliminary data.</text>
</comment>
<comment type="similarity">
    <text evidence="4">Belongs to the PP2C family.</text>
</comment>
<dbReference type="OrthoDB" id="10264738at2759"/>
<evidence type="ECO:0000259" key="6">
    <source>
        <dbReference type="PROSITE" id="PS51746"/>
    </source>
</evidence>
<dbReference type="AlphaFoldDB" id="A0A8J5XYY7"/>
<dbReference type="OMA" id="CNQIDWH"/>
<evidence type="ECO:0000313" key="8">
    <source>
        <dbReference type="Proteomes" id="UP000751190"/>
    </source>
</evidence>
<gene>
    <name evidence="7" type="ORF">KFE25_008941</name>
</gene>
<organism evidence="7 8">
    <name type="scientific">Diacronema lutheri</name>
    <name type="common">Unicellular marine alga</name>
    <name type="synonym">Monochrysis lutheri</name>
    <dbReference type="NCBI Taxonomy" id="2081491"/>
    <lineage>
        <taxon>Eukaryota</taxon>
        <taxon>Haptista</taxon>
        <taxon>Haptophyta</taxon>
        <taxon>Pavlovophyceae</taxon>
        <taxon>Pavlovales</taxon>
        <taxon>Pavlovaceae</taxon>
        <taxon>Diacronema</taxon>
    </lineage>
</organism>
<dbReference type="GO" id="GO:0046872">
    <property type="term" value="F:metal ion binding"/>
    <property type="evidence" value="ECO:0007669"/>
    <property type="project" value="UniProtKB-KW"/>
</dbReference>
<keyword evidence="8" id="KW-1185">Reference proteome</keyword>
<dbReference type="SMART" id="SM00332">
    <property type="entry name" value="PP2Cc"/>
    <property type="match status" value="1"/>
</dbReference>